<reference evidence="4" key="1">
    <citation type="submission" date="2017-05" db="EMBL/GenBank/DDBJ databases">
        <authorList>
            <person name="Macchi M."/>
            <person name="Festa S."/>
            <person name="Coppotelli B.M."/>
            <person name="Morelli I.S."/>
        </authorList>
    </citation>
    <scope>NUCLEOTIDE SEQUENCE [LARGE SCALE GENOMIC DNA]</scope>
    <source>
        <strain evidence="4">I</strain>
    </source>
</reference>
<dbReference type="AlphaFoldDB" id="A0A211ZGN5"/>
<feature type="non-terminal residue" evidence="3">
    <location>
        <position position="79"/>
    </location>
</feature>
<dbReference type="EMBL" id="NHON01000058">
    <property type="protein sequence ID" value="OWJ64403.1"/>
    <property type="molecule type" value="Genomic_DNA"/>
</dbReference>
<evidence type="ECO:0000256" key="1">
    <source>
        <dbReference type="SAM" id="MobiDB-lite"/>
    </source>
</evidence>
<feature type="region of interest" description="Disordered" evidence="1">
    <location>
        <begin position="50"/>
        <end position="79"/>
    </location>
</feature>
<protein>
    <submittedName>
        <fullName evidence="3">Uncharacterized protein</fullName>
    </submittedName>
</protein>
<keyword evidence="2" id="KW-0472">Membrane</keyword>
<keyword evidence="2" id="KW-1133">Transmembrane helix</keyword>
<dbReference type="Proteomes" id="UP000196655">
    <property type="component" value="Unassembled WGS sequence"/>
</dbReference>
<evidence type="ECO:0000256" key="2">
    <source>
        <dbReference type="SAM" id="Phobius"/>
    </source>
</evidence>
<keyword evidence="4" id="KW-1185">Reference proteome</keyword>
<feature type="compositionally biased region" description="Pro residues" evidence="1">
    <location>
        <begin position="70"/>
        <end position="79"/>
    </location>
</feature>
<feature type="transmembrane region" description="Helical" evidence="2">
    <location>
        <begin position="6"/>
        <end position="26"/>
    </location>
</feature>
<organism evidence="3 4">
    <name type="scientific">Inquilinus limosus</name>
    <dbReference type="NCBI Taxonomy" id="171674"/>
    <lineage>
        <taxon>Bacteria</taxon>
        <taxon>Pseudomonadati</taxon>
        <taxon>Pseudomonadota</taxon>
        <taxon>Alphaproteobacteria</taxon>
        <taxon>Rhodospirillales</taxon>
        <taxon>Rhodospirillaceae</taxon>
        <taxon>Inquilinus</taxon>
    </lineage>
</organism>
<evidence type="ECO:0000313" key="3">
    <source>
        <dbReference type="EMBL" id="OWJ64403.1"/>
    </source>
</evidence>
<comment type="caution">
    <text evidence="3">The sequence shown here is derived from an EMBL/GenBank/DDBJ whole genome shotgun (WGS) entry which is preliminary data.</text>
</comment>
<gene>
    <name evidence="3" type="ORF">BWR60_24675</name>
</gene>
<accession>A0A211ZGN5</accession>
<name>A0A211ZGN5_9PROT</name>
<evidence type="ECO:0000313" key="4">
    <source>
        <dbReference type="Proteomes" id="UP000196655"/>
    </source>
</evidence>
<dbReference type="STRING" id="1122125.GCA_000423185_04570"/>
<proteinExistence type="predicted"/>
<sequence length="79" mass="7929">MRPSLIISLALHAILLIVLMFGLPLFRRDAPAIAVVPVEIVSADAVGAGATGEIAPDRPPAPDATGDADAPPPPAAAKT</sequence>
<keyword evidence="2" id="KW-0812">Transmembrane</keyword>